<dbReference type="VEuPathDB" id="VectorBase:ACON2_039828"/>
<dbReference type="Proteomes" id="UP000075882">
    <property type="component" value="Unassembled WGS sequence"/>
</dbReference>
<feature type="region of interest" description="Disordered" evidence="1">
    <location>
        <begin position="67"/>
        <end position="149"/>
    </location>
</feature>
<proteinExistence type="predicted"/>
<dbReference type="InterPro" id="IPR051489">
    <property type="entry name" value="ADAM_Metalloproteinase"/>
</dbReference>
<feature type="region of interest" description="Disordered" evidence="1">
    <location>
        <begin position="204"/>
        <end position="224"/>
    </location>
</feature>
<dbReference type="GO" id="GO:0005886">
    <property type="term" value="C:plasma membrane"/>
    <property type="evidence" value="ECO:0007669"/>
    <property type="project" value="TreeGrafter"/>
</dbReference>
<dbReference type="GO" id="GO:0004222">
    <property type="term" value="F:metalloendopeptidase activity"/>
    <property type="evidence" value="ECO:0007669"/>
    <property type="project" value="TreeGrafter"/>
</dbReference>
<reference evidence="2" key="1">
    <citation type="submission" date="2022-08" db="UniProtKB">
        <authorList>
            <consortium name="EnsemblMetazoa"/>
        </authorList>
    </citation>
    <scope>IDENTIFICATION</scope>
</reference>
<feature type="compositionally biased region" description="Low complexity" evidence="1">
    <location>
        <begin position="204"/>
        <end position="214"/>
    </location>
</feature>
<dbReference type="EnsemblMetazoa" id="ACOM035497-RA">
    <property type="protein sequence ID" value="ACOM035497-PA.1"/>
    <property type="gene ID" value="ACOM035497"/>
</dbReference>
<dbReference type="PANTHER" id="PTHR45702:SF3">
    <property type="entry name" value="KUZBANIAN-LIKE, ISOFORM A"/>
    <property type="match status" value="1"/>
</dbReference>
<accession>A0A8W7PQJ0</accession>
<feature type="compositionally biased region" description="Polar residues" evidence="1">
    <location>
        <begin position="98"/>
        <end position="109"/>
    </location>
</feature>
<organism evidence="2">
    <name type="scientific">Anopheles coluzzii</name>
    <name type="common">African malaria mosquito</name>
    <dbReference type="NCBI Taxonomy" id="1518534"/>
    <lineage>
        <taxon>Eukaryota</taxon>
        <taxon>Metazoa</taxon>
        <taxon>Ecdysozoa</taxon>
        <taxon>Arthropoda</taxon>
        <taxon>Hexapoda</taxon>
        <taxon>Insecta</taxon>
        <taxon>Pterygota</taxon>
        <taxon>Neoptera</taxon>
        <taxon>Endopterygota</taxon>
        <taxon>Diptera</taxon>
        <taxon>Nematocera</taxon>
        <taxon>Culicoidea</taxon>
        <taxon>Culicidae</taxon>
        <taxon>Anophelinae</taxon>
        <taxon>Anopheles</taxon>
    </lineage>
</organism>
<name>A0A8W7PQJ0_ANOCL</name>
<dbReference type="Gene3D" id="3.40.390.10">
    <property type="entry name" value="Collagenase (Catalytic Domain)"/>
    <property type="match status" value="1"/>
</dbReference>
<dbReference type="GO" id="GO:0007219">
    <property type="term" value="P:Notch signaling pathway"/>
    <property type="evidence" value="ECO:0007669"/>
    <property type="project" value="TreeGrafter"/>
</dbReference>
<evidence type="ECO:0000313" key="2">
    <source>
        <dbReference type="EnsemblMetazoa" id="ACOM035497-PA.1"/>
    </source>
</evidence>
<feature type="compositionally biased region" description="Basic residues" evidence="1">
    <location>
        <begin position="67"/>
        <end position="76"/>
    </location>
</feature>
<dbReference type="PANTHER" id="PTHR45702">
    <property type="entry name" value="ADAM10/ADAM17 METALLOPEPTIDASE FAMILY MEMBER"/>
    <property type="match status" value="1"/>
</dbReference>
<protein>
    <submittedName>
        <fullName evidence="2">Uncharacterized protein</fullName>
    </submittedName>
</protein>
<evidence type="ECO:0000256" key="1">
    <source>
        <dbReference type="SAM" id="MobiDB-lite"/>
    </source>
</evidence>
<dbReference type="AlphaFoldDB" id="A0A8W7PQJ0"/>
<sequence length="407" mass="44789">MDSFMIHVDDEHSHVHGVLTSDNLFDGTVVTNLEQYYIEPAARYSPELERRHGVHTVIYKLSDVKIHQNHHGHHRPDRGPERARNGSSDAGERVLNLATIQSSPSTQFNHVREADGQSEQRAAEVDSGRPETTKQRRPGSAAPRKMRRKRRWLEEEEVIQESRNPSLPLDLEVPYNNDYTVVRSHGKTANGGGSGSTMDTGGAAVSGASGSAPSPTRPTINRTVNRGIIGGTGVGSGAPTARTPTTAVNNRKNHFLYNIYNPHGSGSTIITGGGIVGAGAEQFPWTRTINATGTNHNKDHYKMGSDEASIEAITRHVQRANLIYRKTVRNLPNFPPMTTVTFTAPVAFHTTDFNGDGKPDNITFMIKRIKVHNQNALKDPSYRFPGNYGVEKFLELFSEAEIMNPNA</sequence>
<dbReference type="InterPro" id="IPR024079">
    <property type="entry name" value="MetalloPept_cat_dom_sf"/>
</dbReference>
<feature type="compositionally biased region" description="Basic and acidic residues" evidence="1">
    <location>
        <begin position="121"/>
        <end position="134"/>
    </location>
</feature>
<dbReference type="GO" id="GO:0006509">
    <property type="term" value="P:membrane protein ectodomain proteolysis"/>
    <property type="evidence" value="ECO:0007669"/>
    <property type="project" value="TreeGrafter"/>
</dbReference>